<comment type="caution">
    <text evidence="3">The sequence shown here is derived from an EMBL/GenBank/DDBJ whole genome shotgun (WGS) entry which is preliminary data.</text>
</comment>
<feature type="compositionally biased region" description="Low complexity" evidence="1">
    <location>
        <begin position="393"/>
        <end position="416"/>
    </location>
</feature>
<proteinExistence type="predicted"/>
<dbReference type="Pfam" id="PF14200">
    <property type="entry name" value="RicinB_lectin_2"/>
    <property type="match status" value="1"/>
</dbReference>
<dbReference type="CDD" id="cd00161">
    <property type="entry name" value="beta-trefoil_Ricin-like"/>
    <property type="match status" value="1"/>
</dbReference>
<dbReference type="CDD" id="cd00063">
    <property type="entry name" value="FN3"/>
    <property type="match status" value="1"/>
</dbReference>
<name>A0A8J3BZ73_9ACTN</name>
<dbReference type="Proteomes" id="UP000656042">
    <property type="component" value="Unassembled WGS sequence"/>
</dbReference>
<keyword evidence="4" id="KW-1185">Reference proteome</keyword>
<feature type="region of interest" description="Disordered" evidence="1">
    <location>
        <begin position="387"/>
        <end position="503"/>
    </location>
</feature>
<evidence type="ECO:0000313" key="3">
    <source>
        <dbReference type="EMBL" id="GGK85521.1"/>
    </source>
</evidence>
<dbReference type="PROSITE" id="PS50231">
    <property type="entry name" value="RICIN_B_LECTIN"/>
    <property type="match status" value="1"/>
</dbReference>
<feature type="region of interest" description="Disordered" evidence="1">
    <location>
        <begin position="91"/>
        <end position="111"/>
    </location>
</feature>
<protein>
    <recommendedName>
        <fullName evidence="2">Ricin B lectin domain-containing protein</fullName>
    </recommendedName>
</protein>
<dbReference type="RefSeq" id="WP_229715707.1">
    <property type="nucleotide sequence ID" value="NZ_BMMX01000005.1"/>
</dbReference>
<gene>
    <name evidence="3" type="ORF">GCM10012284_19690</name>
</gene>
<dbReference type="InterPro" id="IPR000772">
    <property type="entry name" value="Ricin_B_lectin"/>
</dbReference>
<accession>A0A8J3BZ73</accession>
<dbReference type="InterPro" id="IPR035992">
    <property type="entry name" value="Ricin_B-like_lectins"/>
</dbReference>
<dbReference type="SUPFAM" id="SSF50370">
    <property type="entry name" value="Ricin B-like lectins"/>
    <property type="match status" value="1"/>
</dbReference>
<dbReference type="InterPro" id="IPR003961">
    <property type="entry name" value="FN3_dom"/>
</dbReference>
<reference evidence="3" key="2">
    <citation type="submission" date="2020-09" db="EMBL/GenBank/DDBJ databases">
        <authorList>
            <person name="Sun Q."/>
            <person name="Zhou Y."/>
        </authorList>
    </citation>
    <scope>NUCLEOTIDE SEQUENCE</scope>
    <source>
        <strain evidence="3">CGMCC 4.7299</strain>
    </source>
</reference>
<evidence type="ECO:0000313" key="4">
    <source>
        <dbReference type="Proteomes" id="UP000656042"/>
    </source>
</evidence>
<feature type="domain" description="Ricin B lectin" evidence="2">
    <location>
        <begin position="597"/>
        <end position="732"/>
    </location>
</feature>
<feature type="compositionally biased region" description="Acidic residues" evidence="1">
    <location>
        <begin position="420"/>
        <end position="430"/>
    </location>
</feature>
<feature type="compositionally biased region" description="Gly residues" evidence="1">
    <location>
        <begin position="449"/>
        <end position="478"/>
    </location>
</feature>
<sequence>MLGVTLLGIAAMAGPSVVGGGWSPDGGGADHERVTLAALPDDAPEKGLVYEGLKPAAADSLCAGTYELDEQTCTHGPDAVPAGLKARRDVAPVAGKSPEPAAPRRDTGDVPTDAEIVRDEGGSALTPDAPALVPDMAPGEADFVMGNHDVACEGDGRNGKRVQVLYLHEFGTPSRYSDFLGSMRVWAAGADRIFDASAAETGGSRHLRFVTTPQCRVDVAEVQVPEDALSTFRRNIDALQTLGYNRTDRKYLIFADTNVYCGIGTFVADNRPGLGNRNNGGPSYGRVDAGCWSSAMAAHELTHTLGAVLRDSPNSTGAGSCTDAYDLLCGPDRSQTAARSVCPKKHQVRLDCGHDDYFSTAPPPGSYLATHWNVAASEFLLKSDGGEDLPGVPATTGAAPAPSAATSATPTASATSDAEPGAEPEAETVEADSSPAGPTPSAGQKPGQSGPGQSGPGDSGPGESGPGESGPGESGPGGEQPAEAGTRAASPATRDASAHRAETAVAPVAAAKVEAVLEVRDPTSTAVRLRWSAAAPDARYDVSVDGEPVATTVATQAQLIGLRPDASYRVVIRHAASGYAATATARSAPAARPTQNSWFVLTNSLTGDAADLYAARTTNGTPVVLNGADGNAQQQWRLVPAGKQTFTLQSQATRKCVQPLDGNPVAGTPLVQGDCSSDDQQRWSLQASDHGFTLHAAGSDLVLGVGSQRYGAHRLLTLQPGNGSRQQSWTAVPN</sequence>
<evidence type="ECO:0000259" key="2">
    <source>
        <dbReference type="SMART" id="SM00458"/>
    </source>
</evidence>
<dbReference type="EMBL" id="BMMX01000005">
    <property type="protein sequence ID" value="GGK85521.1"/>
    <property type="molecule type" value="Genomic_DNA"/>
</dbReference>
<dbReference type="AlphaFoldDB" id="A0A8J3BZ73"/>
<organism evidence="3 4">
    <name type="scientific">Mangrovihabitans endophyticus</name>
    <dbReference type="NCBI Taxonomy" id="1751298"/>
    <lineage>
        <taxon>Bacteria</taxon>
        <taxon>Bacillati</taxon>
        <taxon>Actinomycetota</taxon>
        <taxon>Actinomycetes</taxon>
        <taxon>Micromonosporales</taxon>
        <taxon>Micromonosporaceae</taxon>
        <taxon>Mangrovihabitans</taxon>
    </lineage>
</organism>
<reference evidence="3" key="1">
    <citation type="journal article" date="2014" name="Int. J. Syst. Evol. Microbiol.">
        <title>Complete genome sequence of Corynebacterium casei LMG S-19264T (=DSM 44701T), isolated from a smear-ripened cheese.</title>
        <authorList>
            <consortium name="US DOE Joint Genome Institute (JGI-PGF)"/>
            <person name="Walter F."/>
            <person name="Albersmeier A."/>
            <person name="Kalinowski J."/>
            <person name="Ruckert C."/>
        </authorList>
    </citation>
    <scope>NUCLEOTIDE SEQUENCE</scope>
    <source>
        <strain evidence="3">CGMCC 4.7299</strain>
    </source>
</reference>
<dbReference type="Gene3D" id="2.80.10.50">
    <property type="match status" value="1"/>
</dbReference>
<dbReference type="SMART" id="SM00458">
    <property type="entry name" value="RICIN"/>
    <property type="match status" value="1"/>
</dbReference>
<evidence type="ECO:0000256" key="1">
    <source>
        <dbReference type="SAM" id="MobiDB-lite"/>
    </source>
</evidence>